<organism evidence="2 3">
    <name type="scientific">Eucalyptus globulus</name>
    <name type="common">Tasmanian blue gum</name>
    <dbReference type="NCBI Taxonomy" id="34317"/>
    <lineage>
        <taxon>Eukaryota</taxon>
        <taxon>Viridiplantae</taxon>
        <taxon>Streptophyta</taxon>
        <taxon>Embryophyta</taxon>
        <taxon>Tracheophyta</taxon>
        <taxon>Spermatophyta</taxon>
        <taxon>Magnoliopsida</taxon>
        <taxon>eudicotyledons</taxon>
        <taxon>Gunneridae</taxon>
        <taxon>Pentapetalae</taxon>
        <taxon>rosids</taxon>
        <taxon>malvids</taxon>
        <taxon>Myrtales</taxon>
        <taxon>Myrtaceae</taxon>
        <taxon>Myrtoideae</taxon>
        <taxon>Eucalypteae</taxon>
        <taxon>Eucalyptus</taxon>
    </lineage>
</organism>
<evidence type="ECO:0000313" key="3">
    <source>
        <dbReference type="Proteomes" id="UP001634007"/>
    </source>
</evidence>
<gene>
    <name evidence="2" type="ORF">ACJRO7_010858</name>
</gene>
<reference evidence="2 3" key="1">
    <citation type="submission" date="2024-11" db="EMBL/GenBank/DDBJ databases">
        <title>Chromosome-level genome assembly of Eucalyptus globulus Labill. provides insights into its genome evolution.</title>
        <authorList>
            <person name="Li X."/>
        </authorList>
    </citation>
    <scope>NUCLEOTIDE SEQUENCE [LARGE SCALE GENOMIC DNA]</scope>
    <source>
        <strain evidence="2">CL2024</strain>
        <tissue evidence="2">Fresh tender leaves</tissue>
    </source>
</reference>
<keyword evidence="3" id="KW-1185">Reference proteome</keyword>
<comment type="caution">
    <text evidence="2">The sequence shown here is derived from an EMBL/GenBank/DDBJ whole genome shotgun (WGS) entry which is preliminary data.</text>
</comment>
<dbReference type="Proteomes" id="UP001634007">
    <property type="component" value="Unassembled WGS sequence"/>
</dbReference>
<dbReference type="PROSITE" id="PS51388">
    <property type="entry name" value="GED"/>
    <property type="match status" value="1"/>
</dbReference>
<dbReference type="InterPro" id="IPR020850">
    <property type="entry name" value="GED_dom"/>
</dbReference>
<protein>
    <recommendedName>
        <fullName evidence="1">GED domain-containing protein</fullName>
    </recommendedName>
</protein>
<dbReference type="AlphaFoldDB" id="A0ABD3LDB6"/>
<sequence>MKGKMMNEMMKIVEMEKLTEYTCNPEYLLQRNKLMTQQGRFMEVINQPYMYGSKIYLEGIGEVNVAHLREHKQLVQEAFDLRMRLIAYWKIVLRRFVDSMALHLRLIMHNLVKK</sequence>
<evidence type="ECO:0000313" key="2">
    <source>
        <dbReference type="EMBL" id="KAL3749800.1"/>
    </source>
</evidence>
<name>A0ABD3LDB6_EUCGL</name>
<evidence type="ECO:0000259" key="1">
    <source>
        <dbReference type="PROSITE" id="PS51388"/>
    </source>
</evidence>
<dbReference type="Gene3D" id="1.20.120.1240">
    <property type="entry name" value="Dynamin, middle domain"/>
    <property type="match status" value="1"/>
</dbReference>
<proteinExistence type="predicted"/>
<feature type="domain" description="GED" evidence="1">
    <location>
        <begin position="78"/>
        <end position="114"/>
    </location>
</feature>
<dbReference type="EMBL" id="JBJKBG010000002">
    <property type="protein sequence ID" value="KAL3749800.1"/>
    <property type="molecule type" value="Genomic_DNA"/>
</dbReference>
<accession>A0ABD3LDB6</accession>